<evidence type="ECO:0000256" key="3">
    <source>
        <dbReference type="ARBA" id="ARBA00022448"/>
    </source>
</evidence>
<keyword evidence="10" id="KW-0407">Ion channel</keyword>
<evidence type="ECO:0000256" key="6">
    <source>
        <dbReference type="ARBA" id="ARBA00022729"/>
    </source>
</evidence>
<keyword evidence="7 11" id="KW-1133">Transmembrane helix</keyword>
<keyword evidence="6 12" id="KW-0732">Signal</keyword>
<dbReference type="GO" id="GO:0005254">
    <property type="term" value="F:chloride channel activity"/>
    <property type="evidence" value="ECO:0007669"/>
    <property type="project" value="UniProtKB-ARBA"/>
</dbReference>
<organism evidence="15 16">
    <name type="scientific">Bombyx mori</name>
    <name type="common">Silk moth</name>
    <dbReference type="NCBI Taxonomy" id="7091"/>
    <lineage>
        <taxon>Eukaryota</taxon>
        <taxon>Metazoa</taxon>
        <taxon>Ecdysozoa</taxon>
        <taxon>Arthropoda</taxon>
        <taxon>Hexapoda</taxon>
        <taxon>Insecta</taxon>
        <taxon>Pterygota</taxon>
        <taxon>Neoptera</taxon>
        <taxon>Endopterygota</taxon>
        <taxon>Lepidoptera</taxon>
        <taxon>Glossata</taxon>
        <taxon>Ditrysia</taxon>
        <taxon>Bombycoidea</taxon>
        <taxon>Bombycidae</taxon>
        <taxon>Bombycinae</taxon>
        <taxon>Bombyx</taxon>
    </lineage>
</organism>
<reference evidence="16" key="1">
    <citation type="journal article" date="2008" name="Insect Biochem. Mol. Biol.">
        <title>The genome of a lepidopteran model insect, the silkworm Bombyx mori.</title>
        <authorList>
            <consortium name="International Silkworm Genome Consortium"/>
        </authorList>
    </citation>
    <scope>NUCLEOTIDE SEQUENCE [LARGE SCALE GENOMIC DNA]</scope>
    <source>
        <strain evidence="16">p50T</strain>
    </source>
</reference>
<evidence type="ECO:0000259" key="14">
    <source>
        <dbReference type="Pfam" id="PF02932"/>
    </source>
</evidence>
<dbReference type="InterPro" id="IPR006202">
    <property type="entry name" value="Neur_chan_lig-bd"/>
</dbReference>
<evidence type="ECO:0000313" key="16">
    <source>
        <dbReference type="Proteomes" id="UP000005204"/>
    </source>
</evidence>
<keyword evidence="4" id="KW-1003">Cell membrane</keyword>
<feature type="transmembrane region" description="Helical" evidence="11">
    <location>
        <begin position="522"/>
        <end position="543"/>
    </location>
</feature>
<feature type="domain" description="Neurotransmitter-gated ion-channel transmembrane" evidence="14">
    <location>
        <begin position="365"/>
        <end position="452"/>
    </location>
</feature>
<keyword evidence="5 11" id="KW-0812">Transmembrane</keyword>
<feature type="transmembrane region" description="Helical" evidence="11">
    <location>
        <begin position="422"/>
        <end position="444"/>
    </location>
</feature>
<dbReference type="EnsemblMetazoa" id="XM_038012923.1">
    <property type="protein sequence ID" value="XP_037868851.1"/>
    <property type="gene ID" value="LOC101737337"/>
</dbReference>
<dbReference type="InterPro" id="IPR006201">
    <property type="entry name" value="Neur_channel"/>
</dbReference>
<evidence type="ECO:0000256" key="2">
    <source>
        <dbReference type="ARBA" id="ARBA00004236"/>
    </source>
</evidence>
<evidence type="ECO:0000256" key="10">
    <source>
        <dbReference type="ARBA" id="ARBA00023303"/>
    </source>
</evidence>
<dbReference type="PRINTS" id="PR00253">
    <property type="entry name" value="GABAARECEPTR"/>
</dbReference>
<feature type="domain" description="Neurotransmitter-gated ion-channel ligand-binding" evidence="13">
    <location>
        <begin position="80"/>
        <end position="282"/>
    </location>
</feature>
<dbReference type="Gene3D" id="1.20.58.390">
    <property type="entry name" value="Neurotransmitter-gated ion-channel transmembrane domain"/>
    <property type="match status" value="2"/>
</dbReference>
<dbReference type="GO" id="GO:0005886">
    <property type="term" value="C:plasma membrane"/>
    <property type="evidence" value="ECO:0007669"/>
    <property type="project" value="UniProtKB-SubCell"/>
</dbReference>
<dbReference type="GO" id="GO:0005230">
    <property type="term" value="F:extracellular ligand-gated monoatomic ion channel activity"/>
    <property type="evidence" value="ECO:0007669"/>
    <property type="project" value="InterPro"/>
</dbReference>
<evidence type="ECO:0000256" key="1">
    <source>
        <dbReference type="ARBA" id="ARBA00004141"/>
    </source>
</evidence>
<dbReference type="InterPro" id="IPR006028">
    <property type="entry name" value="GABAA/Glycine_rcpt"/>
</dbReference>
<evidence type="ECO:0000256" key="12">
    <source>
        <dbReference type="SAM" id="SignalP"/>
    </source>
</evidence>
<accession>A0A8R2QTV4</accession>
<feature type="transmembrane region" description="Helical" evidence="11">
    <location>
        <begin position="307"/>
        <end position="330"/>
    </location>
</feature>
<keyword evidence="3" id="KW-0813">Transport</keyword>
<evidence type="ECO:0000256" key="7">
    <source>
        <dbReference type="ARBA" id="ARBA00022989"/>
    </source>
</evidence>
<feature type="signal peptide" evidence="12">
    <location>
        <begin position="1"/>
        <end position="22"/>
    </location>
</feature>
<keyword evidence="16" id="KW-1185">Reference proteome</keyword>
<keyword evidence="8" id="KW-0406">Ion transport</keyword>
<dbReference type="GO" id="GO:0099095">
    <property type="term" value="F:ligand-gated monoatomic anion channel activity"/>
    <property type="evidence" value="ECO:0007669"/>
    <property type="project" value="UniProtKB-ARBA"/>
</dbReference>
<dbReference type="InterPro" id="IPR036719">
    <property type="entry name" value="Neuro-gated_channel_TM_sf"/>
</dbReference>
<dbReference type="SUPFAM" id="SSF90112">
    <property type="entry name" value="Neurotransmitter-gated ion-channel transmembrane pore"/>
    <property type="match status" value="1"/>
</dbReference>
<comment type="subcellular location">
    <subcellularLocation>
        <location evidence="2">Cell membrane</location>
    </subcellularLocation>
    <subcellularLocation>
        <location evidence="1">Membrane</location>
        <topology evidence="1">Multi-pass membrane protein</topology>
    </subcellularLocation>
</comment>
<dbReference type="SUPFAM" id="SSF63712">
    <property type="entry name" value="Nicotinic receptor ligand binding domain-like"/>
    <property type="match status" value="1"/>
</dbReference>
<dbReference type="Pfam" id="PF02932">
    <property type="entry name" value="Neur_chan_memb"/>
    <property type="match status" value="1"/>
</dbReference>
<dbReference type="CDD" id="cd19049">
    <property type="entry name" value="LGIC_TM_anion"/>
    <property type="match status" value="1"/>
</dbReference>
<dbReference type="PANTHER" id="PTHR18945">
    <property type="entry name" value="NEUROTRANSMITTER GATED ION CHANNEL"/>
    <property type="match status" value="1"/>
</dbReference>
<protein>
    <recommendedName>
        <fullName evidence="17">PH-sensitive chloride channel 1</fullName>
    </recommendedName>
</protein>
<evidence type="ECO:0008006" key="17">
    <source>
        <dbReference type="Google" id="ProtNLM"/>
    </source>
</evidence>
<dbReference type="InterPro" id="IPR036734">
    <property type="entry name" value="Neur_chan_lig-bd_sf"/>
</dbReference>
<dbReference type="Gene3D" id="2.70.170.10">
    <property type="entry name" value="Neurotransmitter-gated ion-channel ligand-binding domain"/>
    <property type="match status" value="1"/>
</dbReference>
<evidence type="ECO:0000256" key="5">
    <source>
        <dbReference type="ARBA" id="ARBA00022692"/>
    </source>
</evidence>
<evidence type="ECO:0000313" key="15">
    <source>
        <dbReference type="EnsemblMetazoa" id="XP_037868851.1"/>
    </source>
</evidence>
<keyword evidence="9 11" id="KW-0472">Membrane</keyword>
<evidence type="ECO:0000256" key="11">
    <source>
        <dbReference type="SAM" id="Phobius"/>
    </source>
</evidence>
<feature type="chain" id="PRO_5035894485" description="PH-sensitive chloride channel 1" evidence="12">
    <location>
        <begin position="23"/>
        <end position="547"/>
    </location>
</feature>
<proteinExistence type="predicted"/>
<evidence type="ECO:0000256" key="8">
    <source>
        <dbReference type="ARBA" id="ARBA00023065"/>
    </source>
</evidence>
<dbReference type="Proteomes" id="UP000005204">
    <property type="component" value="Unassembled WGS sequence"/>
</dbReference>
<dbReference type="InterPro" id="IPR006029">
    <property type="entry name" value="Neurotrans-gated_channel_TM"/>
</dbReference>
<dbReference type="AlphaFoldDB" id="A0A8R2QTV4"/>
<dbReference type="InterPro" id="IPR038050">
    <property type="entry name" value="Neuro_actylchol_rec"/>
</dbReference>
<dbReference type="GO" id="GO:0004888">
    <property type="term" value="F:transmembrane signaling receptor activity"/>
    <property type="evidence" value="ECO:0007669"/>
    <property type="project" value="InterPro"/>
</dbReference>
<name>A0A8R2QTV4_BOMMO</name>
<evidence type="ECO:0000259" key="13">
    <source>
        <dbReference type="Pfam" id="PF02931"/>
    </source>
</evidence>
<dbReference type="Pfam" id="PF02931">
    <property type="entry name" value="Neur_chan_LBD"/>
    <property type="match status" value="1"/>
</dbReference>
<evidence type="ECO:0000256" key="9">
    <source>
        <dbReference type="ARBA" id="ARBA00023136"/>
    </source>
</evidence>
<feature type="transmembrane region" description="Helical" evidence="11">
    <location>
        <begin position="358"/>
        <end position="381"/>
    </location>
</feature>
<sequence>MGWSCVVARAVAFILMLGKISAFTSDIFAAGKSDKEILDNLLKNTRYDKRLLPPVDDPEFCCGLTSPNDSLAQNRVGFSSLRPRSHNRGVLTVNVSVLLLSLASPDESSLKYEVEFLLQQQWYDPRLRYSNQSHYDYLNAIHHHEDIWLPDTYFIMHGDFKEYSEHSRDPIIPMHFALRIYRNGTINYLMRRHLILSCQGRLNIFPFDDPLCSFALESISYEQSAITYVWKNDEDTLRKSPSLTTLNAYLIQNQTIPCPIKASWRAEGNSLYEEDEELTCNLCQRRFEEQGNYSCLKVDLIFTRDRAFYFTTVFIPGIILVTSSFITFWLEWNAVPARSMIGNYSCLRVDLIFTRDRSFYFTTVFIPGIILVTSSFITFWLEWNAVPARVMIGVTTMLNFFTTSNGFRSTLPVVSNLTAMNVWDGVCMCFIYASLLEFVCVNYVGRKRPLHNVVYRPGENPVTQPKRESTGAADLVSCTACTGPPGSCTHTANNGGVSEPCFVQVRKKEPPHPIRVAKTIDVIARITFPTAYAVFLIFFFIHYKAFS</sequence>
<evidence type="ECO:0000256" key="4">
    <source>
        <dbReference type="ARBA" id="ARBA00022475"/>
    </source>
</evidence>
<dbReference type="CDD" id="cd18987">
    <property type="entry name" value="LGIC_ECD_anion"/>
    <property type="match status" value="1"/>
</dbReference>
<dbReference type="FunFam" id="1.20.58.390:FF:000021">
    <property type="entry name" value="glutamate-gated chloride channel isoform X12"/>
    <property type="match status" value="1"/>
</dbReference>
<reference evidence="15" key="2">
    <citation type="submission" date="2022-06" db="UniProtKB">
        <authorList>
            <consortium name="EnsemblMetazoa"/>
        </authorList>
    </citation>
    <scope>IDENTIFICATION</scope>
    <source>
        <strain evidence="15">p50T (Dazao)</strain>
    </source>
</reference>